<proteinExistence type="predicted"/>
<name>A0ABN7XHS0_GIGMA</name>
<comment type="caution">
    <text evidence="1">The sequence shown here is derived from an EMBL/GenBank/DDBJ whole genome shotgun (WGS) entry which is preliminary data.</text>
</comment>
<gene>
    <name evidence="1" type="ORF">GMARGA_LOCUS42782</name>
</gene>
<dbReference type="EMBL" id="CAJVQB010131464">
    <property type="protein sequence ID" value="CAG8853961.1"/>
    <property type="molecule type" value="Genomic_DNA"/>
</dbReference>
<evidence type="ECO:0000313" key="2">
    <source>
        <dbReference type="Proteomes" id="UP000789901"/>
    </source>
</evidence>
<sequence>MNLKDPIFQDKDFVLCENSTNTTSATSDTNNESNTNINFDFESLVDAILN</sequence>
<protein>
    <submittedName>
        <fullName evidence="1">45976_t:CDS:1</fullName>
    </submittedName>
</protein>
<organism evidence="1 2">
    <name type="scientific">Gigaspora margarita</name>
    <dbReference type="NCBI Taxonomy" id="4874"/>
    <lineage>
        <taxon>Eukaryota</taxon>
        <taxon>Fungi</taxon>
        <taxon>Fungi incertae sedis</taxon>
        <taxon>Mucoromycota</taxon>
        <taxon>Glomeromycotina</taxon>
        <taxon>Glomeromycetes</taxon>
        <taxon>Diversisporales</taxon>
        <taxon>Gigasporaceae</taxon>
        <taxon>Gigaspora</taxon>
    </lineage>
</organism>
<keyword evidence="2" id="KW-1185">Reference proteome</keyword>
<dbReference type="Proteomes" id="UP000789901">
    <property type="component" value="Unassembled WGS sequence"/>
</dbReference>
<evidence type="ECO:0000313" key="1">
    <source>
        <dbReference type="EMBL" id="CAG8853961.1"/>
    </source>
</evidence>
<reference evidence="1 2" key="1">
    <citation type="submission" date="2021-06" db="EMBL/GenBank/DDBJ databases">
        <authorList>
            <person name="Kallberg Y."/>
            <person name="Tangrot J."/>
            <person name="Rosling A."/>
        </authorList>
    </citation>
    <scope>NUCLEOTIDE SEQUENCE [LARGE SCALE GENOMIC DNA]</scope>
    <source>
        <strain evidence="1 2">120-4 pot B 10/14</strain>
    </source>
</reference>
<feature type="non-terminal residue" evidence="1">
    <location>
        <position position="1"/>
    </location>
</feature>
<feature type="non-terminal residue" evidence="1">
    <location>
        <position position="50"/>
    </location>
</feature>
<accession>A0ABN7XHS0</accession>